<reference evidence="1" key="1">
    <citation type="submission" date="2021-02" db="EMBL/GenBank/DDBJ databases">
        <authorList>
            <person name="Syme A R."/>
            <person name="Syme A R."/>
            <person name="Moolhuijzen P."/>
        </authorList>
    </citation>
    <scope>NUCLEOTIDE SEQUENCE</scope>
    <source>
        <strain evidence="1">W1-1</strain>
    </source>
</reference>
<dbReference type="AlphaFoldDB" id="A0A6S6W5B8"/>
<name>A0A6S6W5B8_9PLEO</name>
<accession>A0A6S6W5B8</accession>
<protein>
    <submittedName>
        <fullName evidence="1">Uncharacterized protein</fullName>
    </submittedName>
</protein>
<proteinExistence type="predicted"/>
<evidence type="ECO:0000313" key="2">
    <source>
        <dbReference type="Proteomes" id="UP000472372"/>
    </source>
</evidence>
<gene>
    <name evidence="1" type="ORF">PTTW11_06682</name>
</gene>
<dbReference type="EMBL" id="HG992981">
    <property type="protein sequence ID" value="CAE7179945.1"/>
    <property type="molecule type" value="Genomic_DNA"/>
</dbReference>
<evidence type="ECO:0000313" key="1">
    <source>
        <dbReference type="EMBL" id="CAE7179945.1"/>
    </source>
</evidence>
<dbReference type="Proteomes" id="UP000472372">
    <property type="component" value="Chromosome 5"/>
</dbReference>
<organism evidence="1 2">
    <name type="scientific">Pyrenophora teres f. teres</name>
    <dbReference type="NCBI Taxonomy" id="97479"/>
    <lineage>
        <taxon>Eukaryota</taxon>
        <taxon>Fungi</taxon>
        <taxon>Dikarya</taxon>
        <taxon>Ascomycota</taxon>
        <taxon>Pezizomycotina</taxon>
        <taxon>Dothideomycetes</taxon>
        <taxon>Pleosporomycetidae</taxon>
        <taxon>Pleosporales</taxon>
        <taxon>Pleosporineae</taxon>
        <taxon>Pleosporaceae</taxon>
        <taxon>Pyrenophora</taxon>
    </lineage>
</organism>
<sequence length="315" mass="36414">MVLPFLILVLSFLHGFSSIPMVVGEGNEEHPHIDLRFEHHDQRFQRLVVRLGTVRDTTYTHHIRAEDGDHSIERAVIRRVEEHLQAEDTAEELHNQTVEGKALRTRATLFYYPNLDAICRQQQKWRAHPIAFRNVCVSPRAFTVNCDRDDTETYVDIVHGYCKPDWFCVTVLRGSLDIVDPDNLHFGQATTPVCTKEYKFSTYKINQSIVEFISDWWTAPGEFKVFMGRMAVLGDTSGVSYKLVWRMRQLRSIFIDTIGIKSIEDENSGNDHEYELSYNFQKSGRLLQFAAVTLGLNAVASKKNLWLNVYWGDNQ</sequence>